<sequence length="192" mass="20291">MPSETPADLLRRHPGAIIQPFKGVWPRIAEDAYVAPGAVVVGDVEIAAEASVWYGCVLRGDDHFIRVGPRSNIQDGTVIHVMLDAHPTIIGADVVVGHGVRMHGCTVEDGALVGIGAVVLDGAVIEGGAMLAAGAVLTPRKRIPAGQLWAGSPAKMMREVTAQEREFIAFDIRHYAGLARAHRDAAREVAAL</sequence>
<geneLocation type="plasmid" evidence="1 2">
    <name>unnamed2</name>
</geneLocation>
<dbReference type="KEGG" id="azz:DEW08_26020"/>
<dbReference type="OrthoDB" id="9803036at2"/>
<organism evidence="1 2">
    <name type="scientific">Azospirillum thermophilum</name>
    <dbReference type="NCBI Taxonomy" id="2202148"/>
    <lineage>
        <taxon>Bacteria</taxon>
        <taxon>Pseudomonadati</taxon>
        <taxon>Pseudomonadota</taxon>
        <taxon>Alphaproteobacteria</taxon>
        <taxon>Rhodospirillales</taxon>
        <taxon>Azospirillaceae</taxon>
        <taxon>Azospirillum</taxon>
    </lineage>
</organism>
<gene>
    <name evidence="1" type="ORF">DEW08_26020</name>
</gene>
<dbReference type="SUPFAM" id="SSF51161">
    <property type="entry name" value="Trimeric LpxA-like enzymes"/>
    <property type="match status" value="1"/>
</dbReference>
<reference evidence="2" key="1">
    <citation type="submission" date="2018-05" db="EMBL/GenBank/DDBJ databases">
        <title>Azospirillum thermophila sp. nov., a novel isolated from hot spring.</title>
        <authorList>
            <person name="Zhao Z."/>
        </authorList>
    </citation>
    <scope>NUCLEOTIDE SEQUENCE [LARGE SCALE GENOMIC DNA]</scope>
    <source>
        <strain evidence="2">CFH 70021</strain>
        <plasmid evidence="2">unnamed2</plasmid>
    </source>
</reference>
<dbReference type="InterPro" id="IPR047324">
    <property type="entry name" value="LbH_gamma_CA-like"/>
</dbReference>
<dbReference type="Gene3D" id="2.160.10.10">
    <property type="entry name" value="Hexapeptide repeat proteins"/>
    <property type="match status" value="1"/>
</dbReference>
<dbReference type="InterPro" id="IPR011004">
    <property type="entry name" value="Trimer_LpxA-like_sf"/>
</dbReference>
<protein>
    <submittedName>
        <fullName evidence="1">Gamma carbonic anhydrase family protein</fullName>
    </submittedName>
</protein>
<dbReference type="PANTHER" id="PTHR13061:SF29">
    <property type="entry name" value="GAMMA CARBONIC ANHYDRASE-LIKE 1, MITOCHONDRIAL-RELATED"/>
    <property type="match status" value="1"/>
</dbReference>
<dbReference type="Proteomes" id="UP000245629">
    <property type="component" value="Plasmid unnamed2"/>
</dbReference>
<evidence type="ECO:0000313" key="2">
    <source>
        <dbReference type="Proteomes" id="UP000245629"/>
    </source>
</evidence>
<dbReference type="InterPro" id="IPR050484">
    <property type="entry name" value="Transf_Hexapept/Carb_Anhydrase"/>
</dbReference>
<keyword evidence="2" id="KW-1185">Reference proteome</keyword>
<name>A0A2S2CY95_9PROT</name>
<dbReference type="AlphaFoldDB" id="A0A2S2CY95"/>
<proteinExistence type="predicted"/>
<dbReference type="EMBL" id="CP029357">
    <property type="protein sequence ID" value="AWK89482.1"/>
    <property type="molecule type" value="Genomic_DNA"/>
</dbReference>
<evidence type="ECO:0000313" key="1">
    <source>
        <dbReference type="EMBL" id="AWK89482.1"/>
    </source>
</evidence>
<dbReference type="PANTHER" id="PTHR13061">
    <property type="entry name" value="DYNACTIN SUBUNIT P25"/>
    <property type="match status" value="1"/>
</dbReference>
<dbReference type="RefSeq" id="WP_109332815.1">
    <property type="nucleotide sequence ID" value="NZ_CP029357.1"/>
</dbReference>
<keyword evidence="1" id="KW-0614">Plasmid</keyword>
<accession>A0A2S2CY95</accession>
<dbReference type="CDD" id="cd04645">
    <property type="entry name" value="LbH_gamma_CA_like"/>
    <property type="match status" value="1"/>
</dbReference>